<feature type="region of interest" description="Disordered" evidence="1">
    <location>
        <begin position="193"/>
        <end position="228"/>
    </location>
</feature>
<dbReference type="EMBL" id="LJSK01000104">
    <property type="protein sequence ID" value="KPI87049.1"/>
    <property type="molecule type" value="Genomic_DNA"/>
</dbReference>
<feature type="region of interest" description="Disordered" evidence="1">
    <location>
        <begin position="154"/>
        <end position="179"/>
    </location>
</feature>
<feature type="transmembrane region" description="Helical" evidence="2">
    <location>
        <begin position="6"/>
        <end position="26"/>
    </location>
</feature>
<reference evidence="3 4" key="1">
    <citation type="journal article" date="2015" name="PLoS Pathog.">
        <title>Leptomonas seymouri: Adaptations to the Dixenous Life Cycle Analyzed by Genome Sequencing, Transcriptome Profiling and Co-infection with Leishmania donovani.</title>
        <authorList>
            <person name="Kraeva N."/>
            <person name="Butenko A."/>
            <person name="Hlavacova J."/>
            <person name="Kostygov A."/>
            <person name="Myskova J."/>
            <person name="Grybchuk D."/>
            <person name="Lestinova T."/>
            <person name="Votypka J."/>
            <person name="Volf P."/>
            <person name="Opperdoes F."/>
            <person name="Flegontov P."/>
            <person name="Lukes J."/>
            <person name="Yurchenko V."/>
        </authorList>
    </citation>
    <scope>NUCLEOTIDE SEQUENCE [LARGE SCALE GENOMIC DNA]</scope>
    <source>
        <strain evidence="3 4">ATCC 30220</strain>
    </source>
</reference>
<organism evidence="3 4">
    <name type="scientific">Leptomonas seymouri</name>
    <dbReference type="NCBI Taxonomy" id="5684"/>
    <lineage>
        <taxon>Eukaryota</taxon>
        <taxon>Discoba</taxon>
        <taxon>Euglenozoa</taxon>
        <taxon>Kinetoplastea</taxon>
        <taxon>Metakinetoplastina</taxon>
        <taxon>Trypanosomatida</taxon>
        <taxon>Trypanosomatidae</taxon>
        <taxon>Leishmaniinae</taxon>
        <taxon>Leptomonas</taxon>
    </lineage>
</organism>
<gene>
    <name evidence="3" type="ORF">ABL78_3861</name>
</gene>
<accession>A0A0N0P600</accession>
<proteinExistence type="predicted"/>
<feature type="transmembrane region" description="Helical" evidence="2">
    <location>
        <begin position="38"/>
        <end position="59"/>
    </location>
</feature>
<keyword evidence="2" id="KW-0472">Membrane</keyword>
<keyword evidence="4" id="KW-1185">Reference proteome</keyword>
<sequence length="280" mass="30546">MLELLLRGYLVYLSFVQPVIYGAQLCHSPHPDPLQVTNVTLTLIFSWLLEVADVIFLSSFIAMRWLYVCARIVLALYFAHPRFLGAVQIYRKLFLNLVDNYSPVVDSIVVRHVETIGESGLMQYGALVSAGLMRGVAAVGGIAKTLLVASATTSVPPAPLPRRMSQARDSGALEGSPRGHFEADSLLLQQARQSPLPGRSRPVQPPSLFEDEGETSPLASPGAGNTFGDAQAVNAREWSEADDSSEPVLRLGVPNRAHCEPATVINRAHLKTRYITPFDE</sequence>
<comment type="caution">
    <text evidence="3">The sequence shown here is derived from an EMBL/GenBank/DDBJ whole genome shotgun (WGS) entry which is preliminary data.</text>
</comment>
<protein>
    <submittedName>
        <fullName evidence="3">Uncharacterized protein</fullName>
    </submittedName>
</protein>
<keyword evidence="2" id="KW-1133">Transmembrane helix</keyword>
<dbReference type="OrthoDB" id="271464at2759"/>
<dbReference type="OMA" id="RWLYLCA"/>
<feature type="transmembrane region" description="Helical" evidence="2">
    <location>
        <begin position="65"/>
        <end position="84"/>
    </location>
</feature>
<name>A0A0N0P600_LEPSE</name>
<evidence type="ECO:0000256" key="1">
    <source>
        <dbReference type="SAM" id="MobiDB-lite"/>
    </source>
</evidence>
<evidence type="ECO:0000313" key="3">
    <source>
        <dbReference type="EMBL" id="KPI87049.1"/>
    </source>
</evidence>
<keyword evidence="2" id="KW-0812">Transmembrane</keyword>
<dbReference type="Proteomes" id="UP000038009">
    <property type="component" value="Unassembled WGS sequence"/>
</dbReference>
<dbReference type="VEuPathDB" id="TriTrypDB:Lsey_0104_0090"/>
<dbReference type="AlphaFoldDB" id="A0A0N0P600"/>
<evidence type="ECO:0000256" key="2">
    <source>
        <dbReference type="SAM" id="Phobius"/>
    </source>
</evidence>
<evidence type="ECO:0000313" key="4">
    <source>
        <dbReference type="Proteomes" id="UP000038009"/>
    </source>
</evidence>